<evidence type="ECO:0000313" key="12">
    <source>
        <dbReference type="Proteomes" id="UP000198606"/>
    </source>
</evidence>
<evidence type="ECO:0000256" key="7">
    <source>
        <dbReference type="RuleBase" id="RU362125"/>
    </source>
</evidence>
<dbReference type="InterPro" id="IPR050741">
    <property type="entry name" value="Acyl-CoA_dehydrogenase"/>
</dbReference>
<feature type="domain" description="Acyl-CoA oxidase/dehydrogenase middle" evidence="9">
    <location>
        <begin position="130"/>
        <end position="224"/>
    </location>
</feature>
<dbReference type="InterPro" id="IPR036250">
    <property type="entry name" value="AcylCo_DH-like_C"/>
</dbReference>
<name>A0A1G8EEQ3_9GAMM</name>
<dbReference type="InterPro" id="IPR037069">
    <property type="entry name" value="AcylCoA_DH/ox_N_sf"/>
</dbReference>
<dbReference type="Pfam" id="PF00441">
    <property type="entry name" value="Acyl-CoA_dh_1"/>
    <property type="match status" value="1"/>
</dbReference>
<evidence type="ECO:0000259" key="10">
    <source>
        <dbReference type="Pfam" id="PF02771"/>
    </source>
</evidence>
<dbReference type="Proteomes" id="UP000198606">
    <property type="component" value="Unassembled WGS sequence"/>
</dbReference>
<dbReference type="STRING" id="29435.SAMN05216588_106191"/>
<dbReference type="SUPFAM" id="SSF47203">
    <property type="entry name" value="Acyl-CoA dehydrogenase C-terminal domain-like"/>
    <property type="match status" value="1"/>
</dbReference>
<dbReference type="SUPFAM" id="SSF56645">
    <property type="entry name" value="Acyl-CoA dehydrogenase NM domain-like"/>
    <property type="match status" value="1"/>
</dbReference>
<dbReference type="InterPro" id="IPR009100">
    <property type="entry name" value="AcylCoA_DH/oxidase_NM_dom_sf"/>
</dbReference>
<evidence type="ECO:0000259" key="8">
    <source>
        <dbReference type="Pfam" id="PF00441"/>
    </source>
</evidence>
<sequence length="406" mass="43824">MLSAQPIVAPGDAAERARQVRHFVDERILPFEAELAGEPRQAERRMAELSAAARAAGLWGSFYPPALGGRLDSLRSYLAVAEQEGRSEYAPAIFGDDATLDLHMLARHASEDIRRRFLAPLAAGSLVSSYGMSEPDSIGSIPATLSSRAQWVDGHWLLTGRKWFICRAARASLVTVIARTAEGPLEGALSMLLVPSDAPGFRVERSLSILGRFSGQGELVFDRVRLPPSHVLGQAGQGLALMQERLRLGRVLRSVHWLGLAQRCFDMLCARIHSPRGRQARLGDKQLARLRVFQVYQAIASARALLQDAAEKYDAGMANSVEVNIAKIAASQALSLAADSAIQIMGAEGLSELSPLSGIYRTARTTHILDGTDDALISAVGRQLLDNCGDAGLDFDQPSQPARASR</sequence>
<dbReference type="InterPro" id="IPR046373">
    <property type="entry name" value="Acyl-CoA_Oxase/DH_mid-dom_sf"/>
</dbReference>
<dbReference type="EMBL" id="FNDG01000006">
    <property type="protein sequence ID" value="SDH68373.1"/>
    <property type="molecule type" value="Genomic_DNA"/>
</dbReference>
<feature type="domain" description="Acyl-CoA dehydrogenase/oxidase C-terminal" evidence="8">
    <location>
        <begin position="236"/>
        <end position="385"/>
    </location>
</feature>
<dbReference type="InterPro" id="IPR009075">
    <property type="entry name" value="AcylCo_DH/oxidase_C"/>
</dbReference>
<feature type="domain" description="Acyl-CoA dehydrogenase/oxidase N-terminal" evidence="10">
    <location>
        <begin position="18"/>
        <end position="124"/>
    </location>
</feature>
<dbReference type="GO" id="GO:0050660">
    <property type="term" value="F:flavin adenine dinucleotide binding"/>
    <property type="evidence" value="ECO:0007669"/>
    <property type="project" value="InterPro"/>
</dbReference>
<dbReference type="Pfam" id="PF02770">
    <property type="entry name" value="Acyl-CoA_dh_M"/>
    <property type="match status" value="1"/>
</dbReference>
<evidence type="ECO:0000313" key="11">
    <source>
        <dbReference type="EMBL" id="SDH68373.1"/>
    </source>
</evidence>
<dbReference type="InterPro" id="IPR006091">
    <property type="entry name" value="Acyl-CoA_Oxase/DH_mid-dom"/>
</dbReference>
<comment type="subunit">
    <text evidence="3">Homodimer.</text>
</comment>
<dbReference type="Pfam" id="PF02771">
    <property type="entry name" value="Acyl-CoA_dh_N"/>
    <property type="match status" value="1"/>
</dbReference>
<dbReference type="InterPro" id="IPR013786">
    <property type="entry name" value="AcylCoA_DH/ox_N"/>
</dbReference>
<evidence type="ECO:0000256" key="6">
    <source>
        <dbReference type="ARBA" id="ARBA00023002"/>
    </source>
</evidence>
<evidence type="ECO:0000256" key="2">
    <source>
        <dbReference type="ARBA" id="ARBA00009347"/>
    </source>
</evidence>
<proteinExistence type="inferred from homology"/>
<comment type="cofactor">
    <cofactor evidence="1 7">
        <name>FAD</name>
        <dbReference type="ChEBI" id="CHEBI:57692"/>
    </cofactor>
</comment>
<dbReference type="CDD" id="cd00567">
    <property type="entry name" value="ACAD"/>
    <property type="match status" value="1"/>
</dbReference>
<gene>
    <name evidence="11" type="ORF">SAMN05216588_106191</name>
</gene>
<keyword evidence="6 7" id="KW-0560">Oxidoreductase</keyword>
<evidence type="ECO:0000259" key="9">
    <source>
        <dbReference type="Pfam" id="PF02770"/>
    </source>
</evidence>
<evidence type="ECO:0000256" key="4">
    <source>
        <dbReference type="ARBA" id="ARBA00022630"/>
    </source>
</evidence>
<evidence type="ECO:0000256" key="5">
    <source>
        <dbReference type="ARBA" id="ARBA00022827"/>
    </source>
</evidence>
<accession>A0A1G8EEQ3</accession>
<dbReference type="Gene3D" id="2.40.110.10">
    <property type="entry name" value="Butyryl-CoA Dehydrogenase, subunit A, domain 2"/>
    <property type="match status" value="1"/>
</dbReference>
<evidence type="ECO:0000256" key="3">
    <source>
        <dbReference type="ARBA" id="ARBA00011738"/>
    </source>
</evidence>
<organism evidence="11 12">
    <name type="scientific">Phytopseudomonas flavescens</name>
    <dbReference type="NCBI Taxonomy" id="29435"/>
    <lineage>
        <taxon>Bacteria</taxon>
        <taxon>Pseudomonadati</taxon>
        <taxon>Pseudomonadota</taxon>
        <taxon>Gammaproteobacteria</taxon>
        <taxon>Pseudomonadales</taxon>
        <taxon>Pseudomonadaceae</taxon>
        <taxon>Phytopseudomonas</taxon>
    </lineage>
</organism>
<dbReference type="Gene3D" id="1.10.540.10">
    <property type="entry name" value="Acyl-CoA dehydrogenase/oxidase, N-terminal domain"/>
    <property type="match status" value="1"/>
</dbReference>
<dbReference type="PANTHER" id="PTHR48083:SF13">
    <property type="entry name" value="ACYL-COA DEHYDROGENASE FAMILY MEMBER 11"/>
    <property type="match status" value="1"/>
</dbReference>
<dbReference type="GO" id="GO:0033539">
    <property type="term" value="P:fatty acid beta-oxidation using acyl-CoA dehydrogenase"/>
    <property type="evidence" value="ECO:0007669"/>
    <property type="project" value="TreeGrafter"/>
</dbReference>
<dbReference type="PANTHER" id="PTHR48083">
    <property type="entry name" value="MEDIUM-CHAIN SPECIFIC ACYL-COA DEHYDROGENASE, MITOCHONDRIAL-RELATED"/>
    <property type="match status" value="1"/>
</dbReference>
<comment type="similarity">
    <text evidence="2 7">Belongs to the acyl-CoA dehydrogenase family.</text>
</comment>
<dbReference type="GO" id="GO:0005737">
    <property type="term" value="C:cytoplasm"/>
    <property type="evidence" value="ECO:0007669"/>
    <property type="project" value="TreeGrafter"/>
</dbReference>
<dbReference type="Gene3D" id="1.20.140.10">
    <property type="entry name" value="Butyryl-CoA Dehydrogenase, subunit A, domain 3"/>
    <property type="match status" value="1"/>
</dbReference>
<reference evidence="11 12" key="1">
    <citation type="submission" date="2016-10" db="EMBL/GenBank/DDBJ databases">
        <authorList>
            <person name="de Groot N.N."/>
        </authorList>
    </citation>
    <scope>NUCLEOTIDE SEQUENCE [LARGE SCALE GENOMIC DNA]</scope>
    <source>
        <strain evidence="11 12">LMG 18387</strain>
    </source>
</reference>
<dbReference type="AlphaFoldDB" id="A0A1G8EEQ3"/>
<evidence type="ECO:0000256" key="1">
    <source>
        <dbReference type="ARBA" id="ARBA00001974"/>
    </source>
</evidence>
<dbReference type="RefSeq" id="WP_084304547.1">
    <property type="nucleotide sequence ID" value="NZ_FNDG01000006.1"/>
</dbReference>
<keyword evidence="5 7" id="KW-0274">FAD</keyword>
<dbReference type="GO" id="GO:0003995">
    <property type="term" value="F:acyl-CoA dehydrogenase activity"/>
    <property type="evidence" value="ECO:0007669"/>
    <property type="project" value="TreeGrafter"/>
</dbReference>
<protein>
    <submittedName>
        <fullName evidence="11">Acyl-CoA dehydrogenase</fullName>
    </submittedName>
</protein>
<keyword evidence="4 7" id="KW-0285">Flavoprotein</keyword>